<dbReference type="InterPro" id="IPR036412">
    <property type="entry name" value="HAD-like_sf"/>
</dbReference>
<proteinExistence type="predicted"/>
<dbReference type="Proteomes" id="UP000610594">
    <property type="component" value="Unassembled WGS sequence"/>
</dbReference>
<dbReference type="RefSeq" id="WP_167238933.1">
    <property type="nucleotide sequence ID" value="NZ_WHJF01000066.1"/>
</dbReference>
<gene>
    <name evidence="1" type="ORF">F1735_21880</name>
</gene>
<accession>A0ABX0MR78</accession>
<dbReference type="InterPro" id="IPR010033">
    <property type="entry name" value="HAD_SF_ppase_IIIC"/>
</dbReference>
<protein>
    <submittedName>
        <fullName evidence="1">HAD-IIIC family phosphatase</fullName>
    </submittedName>
</protein>
<dbReference type="InterPro" id="IPR010037">
    <property type="entry name" value="FkbH_domain"/>
</dbReference>
<dbReference type="NCBIfam" id="TIGR01686">
    <property type="entry name" value="FkbH"/>
    <property type="match status" value="1"/>
</dbReference>
<dbReference type="Gene3D" id="3.40.630.30">
    <property type="match status" value="1"/>
</dbReference>
<evidence type="ECO:0000313" key="2">
    <source>
        <dbReference type="Proteomes" id="UP000610594"/>
    </source>
</evidence>
<dbReference type="InterPro" id="IPR016181">
    <property type="entry name" value="Acyl_CoA_acyltransferase"/>
</dbReference>
<dbReference type="SUPFAM" id="SSF49785">
    <property type="entry name" value="Galactose-binding domain-like"/>
    <property type="match status" value="1"/>
</dbReference>
<dbReference type="SUPFAM" id="SSF56784">
    <property type="entry name" value="HAD-like"/>
    <property type="match status" value="1"/>
</dbReference>
<dbReference type="InterPro" id="IPR008979">
    <property type="entry name" value="Galactose-bd-like_sf"/>
</dbReference>
<dbReference type="EMBL" id="WHJF01000066">
    <property type="protein sequence ID" value="NHZ64916.1"/>
    <property type="molecule type" value="Genomic_DNA"/>
</dbReference>
<evidence type="ECO:0000313" key="1">
    <source>
        <dbReference type="EMBL" id="NHZ64916.1"/>
    </source>
</evidence>
<dbReference type="NCBIfam" id="TIGR01681">
    <property type="entry name" value="HAD-SF-IIIC"/>
    <property type="match status" value="1"/>
</dbReference>
<dbReference type="Gene3D" id="2.60.120.260">
    <property type="entry name" value="Galactose-binding domain-like"/>
    <property type="match status" value="1"/>
</dbReference>
<reference evidence="1 2" key="1">
    <citation type="submission" date="2019-10" db="EMBL/GenBank/DDBJ databases">
        <title>Taxonomy of Antarctic Massilia spp.: description of Massilia rubra sp. nov., Massilia aquatica sp. nov., Massilia mucilaginosa sp. nov., Massilia frigida sp. nov. isolated from streams, lakes and regoliths.</title>
        <authorList>
            <person name="Holochova P."/>
            <person name="Sedlacek I."/>
            <person name="Kralova S."/>
            <person name="Maslanova I."/>
            <person name="Busse H.-J."/>
            <person name="Stankova E."/>
            <person name="Vrbovska V."/>
            <person name="Kovarovic V."/>
            <person name="Bartak M."/>
            <person name="Svec P."/>
            <person name="Pantucek R."/>
        </authorList>
    </citation>
    <scope>NUCLEOTIDE SEQUENCE [LARGE SCALE GENOMIC DNA]</scope>
    <source>
        <strain evidence="1 2">CCM 8694</strain>
    </source>
</reference>
<dbReference type="SUPFAM" id="SSF55729">
    <property type="entry name" value="Acyl-CoA N-acyltransferases (Nat)"/>
    <property type="match status" value="1"/>
</dbReference>
<comment type="caution">
    <text evidence="1">The sequence shown here is derived from an EMBL/GenBank/DDBJ whole genome shotgun (WGS) entry which is preliminary data.</text>
</comment>
<name>A0ABX0MR78_9BURK</name>
<sequence length="910" mass="100230">MVKILKNIARDCRCRQSSINPAMQQNPDGASEAVNAARTGAATFFTMAEMLPWWEVDLGQLEQVDSVVIYNWDIAGAPHAEAGRARCRFLQLSGSRDGQVWELLHDRRDGQAQVDSFGGIVHGPLHVDLRGSALQWLRLSLPGGGILHLNAVQVFAEADAEADAALLDMFTYAKELNLKTASRICSALKLKRAALLDHARRLGVTLNASAGWFIFNQLREVGCIEEAALFLAREQHLLGLPGQDVAAAPDEAGAGDAAAGVFDRIAALDPDDPHCWISALPALRAASFDWIDRAYRFRSCSEAGDIDRRAPVLYDGPPAAGKRIYFCGGCEFSYAGYFLRLRGYIIMNTFLDNRSSDPVAQFLGQSGEQLARFKPDLIVLSMEQPFKQLLLKTFTLSAYSRAEQLADLRGLLASFEAAIGTARSCSPHSKLIVLSHISYSNRMMHLYEEATFGLMQGDPYTLHELAKAYDLELSLLARKTGALFLDFDELISKFGKSSADGSTHHARADDYLGGHPELAGARMIANTIDGWITALYPERPKIKLMVLDLDNTLWDGVFRDDGIEHITRHVRVAHCYAALHLAEQGILLALCSKNDPGNAQQLKAVLEVQFPELGRKIVAMRVNWMPKSSNIRSIVEDLNISMDSVAFFDDQPFERAEVAHALPLVRVFSDADLLQVGRYAPFLPVSPVSAEGRARAAAYVNDEERRAEQSSYAAADYEAFLVSCQFQLDLRRGGAADAARVAELFQRTNQQNITLQRTSKEFIDSVCDKPEWQLWCCELSDKFGQYGVIGAMMARTGVRTDIVELAFSCRAMGKGLEKAFLQKMAQVCRLHGATELALAYRHSDRNQGMFDLVRDAGFVDAGGSVLVLALSQLPSPMVYDRWIHWPAGEMSGTPTVGCLVALQADAGQLQ</sequence>
<dbReference type="InterPro" id="IPR023214">
    <property type="entry name" value="HAD_sf"/>
</dbReference>
<organism evidence="1 2">
    <name type="scientific">Massilia genomosp. 1</name>
    <dbReference type="NCBI Taxonomy" id="2609280"/>
    <lineage>
        <taxon>Bacteria</taxon>
        <taxon>Pseudomonadati</taxon>
        <taxon>Pseudomonadota</taxon>
        <taxon>Betaproteobacteria</taxon>
        <taxon>Burkholderiales</taxon>
        <taxon>Oxalobacteraceae</taxon>
        <taxon>Telluria group</taxon>
        <taxon>Massilia</taxon>
    </lineage>
</organism>
<keyword evidence="2" id="KW-1185">Reference proteome</keyword>
<dbReference type="Gene3D" id="3.40.50.1000">
    <property type="entry name" value="HAD superfamily/HAD-like"/>
    <property type="match status" value="1"/>
</dbReference>